<dbReference type="GO" id="GO:0003677">
    <property type="term" value="F:DNA binding"/>
    <property type="evidence" value="ECO:0007669"/>
    <property type="project" value="InterPro"/>
</dbReference>
<name>A0A8J3VV33_9ACTN</name>
<dbReference type="GO" id="GO:0006355">
    <property type="term" value="P:regulation of DNA-templated transcription"/>
    <property type="evidence" value="ECO:0007669"/>
    <property type="project" value="InterPro"/>
</dbReference>
<dbReference type="AlphaFoldDB" id="A0A8J3VV33"/>
<dbReference type="InterPro" id="IPR000792">
    <property type="entry name" value="Tscrpt_reg_LuxR_C"/>
</dbReference>
<evidence type="ECO:0000313" key="4">
    <source>
        <dbReference type="Proteomes" id="UP000642748"/>
    </source>
</evidence>
<dbReference type="Pfam" id="PF00196">
    <property type="entry name" value="GerE"/>
    <property type="match status" value="1"/>
</dbReference>
<organism evidence="3 4">
    <name type="scientific">Rugosimonospora africana</name>
    <dbReference type="NCBI Taxonomy" id="556532"/>
    <lineage>
        <taxon>Bacteria</taxon>
        <taxon>Bacillati</taxon>
        <taxon>Actinomycetota</taxon>
        <taxon>Actinomycetes</taxon>
        <taxon>Micromonosporales</taxon>
        <taxon>Micromonosporaceae</taxon>
        <taxon>Rugosimonospora</taxon>
    </lineage>
</organism>
<sequence length="359" mass="38788">MLEGLGLRPQQEQAYLHLLDNPRLSAAGLVARRPEWTSAQAEAVLRSLVPLGLAVPNDQTGDTYAAIAPDVALAALVRARVDAARSAERAVPELMALFWQGRPEPESLHFIDVVTDEHSITERWYQLQRAAQREVRGFDCPPYFADPTDPDPIELQRLAEGVSYRVIYADEVLEQPGRWRDLEAGIAAGEQARVAHRLPVKLTLFDDFAATLPVKGQMDGAGERSRAVIVVHRSPLLDALSALFEVYWDQAAPLPGEPDGGATSTSTGLYADDARLVRLLAAGFGNETIGRALGVSSSTVQRRVHELMERLGAKTRFQAGLILGRLGSVSKGTPAGSEPAAGVSAADDRLAGRTRRAAH</sequence>
<evidence type="ECO:0000256" key="1">
    <source>
        <dbReference type="SAM" id="MobiDB-lite"/>
    </source>
</evidence>
<keyword evidence="4" id="KW-1185">Reference proteome</keyword>
<dbReference type="Proteomes" id="UP000642748">
    <property type="component" value="Unassembled WGS sequence"/>
</dbReference>
<feature type="domain" description="HTH luxR-type" evidence="2">
    <location>
        <begin position="266"/>
        <end position="323"/>
    </location>
</feature>
<dbReference type="SMART" id="SM00421">
    <property type="entry name" value="HTH_LUXR"/>
    <property type="match status" value="1"/>
</dbReference>
<evidence type="ECO:0000313" key="3">
    <source>
        <dbReference type="EMBL" id="GIH19391.1"/>
    </source>
</evidence>
<dbReference type="PANTHER" id="PTHR34293">
    <property type="entry name" value="HTH-TYPE TRANSCRIPTIONAL REGULATOR TRMBL2"/>
    <property type="match status" value="1"/>
</dbReference>
<dbReference type="RefSeq" id="WP_203922852.1">
    <property type="nucleotide sequence ID" value="NZ_BONZ01000080.1"/>
</dbReference>
<feature type="region of interest" description="Disordered" evidence="1">
    <location>
        <begin position="332"/>
        <end position="359"/>
    </location>
</feature>
<comment type="caution">
    <text evidence="3">The sequence shown here is derived from an EMBL/GenBank/DDBJ whole genome shotgun (WGS) entry which is preliminary data.</text>
</comment>
<accession>A0A8J3VV33</accession>
<reference evidence="3" key="1">
    <citation type="submission" date="2021-01" db="EMBL/GenBank/DDBJ databases">
        <title>Whole genome shotgun sequence of Rugosimonospora africana NBRC 104875.</title>
        <authorList>
            <person name="Komaki H."/>
            <person name="Tamura T."/>
        </authorList>
    </citation>
    <scope>NUCLEOTIDE SEQUENCE</scope>
    <source>
        <strain evidence="3">NBRC 104875</strain>
    </source>
</reference>
<dbReference type="InterPro" id="IPR036388">
    <property type="entry name" value="WH-like_DNA-bd_sf"/>
</dbReference>
<dbReference type="CDD" id="cd06170">
    <property type="entry name" value="LuxR_C_like"/>
    <property type="match status" value="1"/>
</dbReference>
<protein>
    <submittedName>
        <fullName evidence="3">Transcriptional regulator</fullName>
    </submittedName>
</protein>
<proteinExistence type="predicted"/>
<dbReference type="SUPFAM" id="SSF46894">
    <property type="entry name" value="C-terminal effector domain of the bipartite response regulators"/>
    <property type="match status" value="1"/>
</dbReference>
<dbReference type="PANTHER" id="PTHR34293:SF1">
    <property type="entry name" value="HTH-TYPE TRANSCRIPTIONAL REGULATOR TRMBL2"/>
    <property type="match status" value="1"/>
</dbReference>
<dbReference type="InterPro" id="IPR016032">
    <property type="entry name" value="Sig_transdc_resp-reg_C-effctor"/>
</dbReference>
<dbReference type="InterPro" id="IPR051797">
    <property type="entry name" value="TrmB-like"/>
</dbReference>
<dbReference type="EMBL" id="BONZ01000080">
    <property type="protein sequence ID" value="GIH19391.1"/>
    <property type="molecule type" value="Genomic_DNA"/>
</dbReference>
<evidence type="ECO:0000259" key="2">
    <source>
        <dbReference type="SMART" id="SM00421"/>
    </source>
</evidence>
<dbReference type="Gene3D" id="1.10.10.10">
    <property type="entry name" value="Winged helix-like DNA-binding domain superfamily/Winged helix DNA-binding domain"/>
    <property type="match status" value="2"/>
</dbReference>
<gene>
    <name evidence="3" type="ORF">Raf01_75630</name>
</gene>